<evidence type="ECO:0000313" key="11">
    <source>
        <dbReference type="Proteomes" id="UP000242520"/>
    </source>
</evidence>
<feature type="binding site" evidence="9">
    <location>
        <position position="49"/>
    </location>
    <ligand>
        <name>Mg(2+)</name>
        <dbReference type="ChEBI" id="CHEBI:18420"/>
    </ligand>
</feature>
<keyword evidence="2 9" id="KW-0436">Ligase</keyword>
<dbReference type="AlphaFoldDB" id="A0A1M5QWC4"/>
<evidence type="ECO:0000256" key="5">
    <source>
        <dbReference type="ARBA" id="ARBA00022756"/>
    </source>
</evidence>
<dbReference type="CDD" id="cd03109">
    <property type="entry name" value="DTBS"/>
    <property type="match status" value="1"/>
</dbReference>
<dbReference type="SUPFAM" id="SSF52540">
    <property type="entry name" value="P-loop containing nucleoside triphosphate hydrolases"/>
    <property type="match status" value="1"/>
</dbReference>
<name>A0A1M5QWC4_9FIRM</name>
<dbReference type="GO" id="GO:0005829">
    <property type="term" value="C:cytosol"/>
    <property type="evidence" value="ECO:0007669"/>
    <property type="project" value="TreeGrafter"/>
</dbReference>
<sequence>MGRGVFIIGTDTDVGKTFVSAGITYMLRKNEYKACYFKPIQSGGTIPIDVKFVKDVCHIEESYELMNSYCFKEGVSPHLASKIENITIKKEKILDTYKELIKKYDYVVVEGAGGIIVPLIENEYYIYDLVKDLKLPCVIVARAGVGTINHTVLTYEFAKSKGIDVKGIIINEYSGGFYEEDNVNILKNITKLKVISKISKLENLNKNTIKNEYEKNINIDNILDLF</sequence>
<dbReference type="InterPro" id="IPR004472">
    <property type="entry name" value="DTB_synth_BioD"/>
</dbReference>
<reference evidence="11" key="1">
    <citation type="submission" date="2016-11" db="EMBL/GenBank/DDBJ databases">
        <authorList>
            <person name="Varghese N."/>
            <person name="Submissions S."/>
        </authorList>
    </citation>
    <scope>NUCLEOTIDE SEQUENCE [LARGE SCALE GENOMIC DNA]</scope>
    <source>
        <strain evidence="11">DSM 15285</strain>
    </source>
</reference>
<comment type="similarity">
    <text evidence="9">Belongs to the dethiobiotin synthetase family.</text>
</comment>
<dbReference type="EC" id="6.3.3.3" evidence="9"/>
<dbReference type="Gene3D" id="3.40.50.300">
    <property type="entry name" value="P-loop containing nucleotide triphosphate hydrolases"/>
    <property type="match status" value="1"/>
</dbReference>
<comment type="cofactor">
    <cofactor evidence="9">
        <name>Mg(2+)</name>
        <dbReference type="ChEBI" id="CHEBI:18420"/>
    </cofactor>
</comment>
<evidence type="ECO:0000256" key="6">
    <source>
        <dbReference type="ARBA" id="ARBA00022840"/>
    </source>
</evidence>
<dbReference type="Proteomes" id="UP000242520">
    <property type="component" value="Unassembled WGS sequence"/>
</dbReference>
<dbReference type="PIRSF" id="PIRSF006755">
    <property type="entry name" value="DTB_synth"/>
    <property type="match status" value="1"/>
</dbReference>
<feature type="binding site" evidence="9">
    <location>
        <begin position="110"/>
        <end position="113"/>
    </location>
    <ligand>
        <name>ATP</name>
        <dbReference type="ChEBI" id="CHEBI:30616"/>
    </ligand>
</feature>
<evidence type="ECO:0000256" key="2">
    <source>
        <dbReference type="ARBA" id="ARBA00022598"/>
    </source>
</evidence>
<comment type="catalytic activity">
    <reaction evidence="9">
        <text>(7R,8S)-7,8-diammoniononanoate + CO2 + ATP = (4R,5S)-dethiobiotin + ADP + phosphate + 3 H(+)</text>
        <dbReference type="Rhea" id="RHEA:15805"/>
        <dbReference type="ChEBI" id="CHEBI:15378"/>
        <dbReference type="ChEBI" id="CHEBI:16526"/>
        <dbReference type="ChEBI" id="CHEBI:30616"/>
        <dbReference type="ChEBI" id="CHEBI:43474"/>
        <dbReference type="ChEBI" id="CHEBI:149469"/>
        <dbReference type="ChEBI" id="CHEBI:149473"/>
        <dbReference type="ChEBI" id="CHEBI:456216"/>
        <dbReference type="EC" id="6.3.3.3"/>
    </reaction>
</comment>
<dbReference type="Pfam" id="PF13500">
    <property type="entry name" value="AAA_26"/>
    <property type="match status" value="1"/>
</dbReference>
<comment type="subcellular location">
    <subcellularLocation>
        <location evidence="9">Cytoplasm</location>
    </subcellularLocation>
</comment>
<feature type="binding site" evidence="9">
    <location>
        <begin position="13"/>
        <end position="18"/>
    </location>
    <ligand>
        <name>ATP</name>
        <dbReference type="ChEBI" id="CHEBI:30616"/>
    </ligand>
</feature>
<dbReference type="NCBIfam" id="TIGR00347">
    <property type="entry name" value="bioD"/>
    <property type="match status" value="1"/>
</dbReference>
<evidence type="ECO:0000256" key="1">
    <source>
        <dbReference type="ARBA" id="ARBA00022490"/>
    </source>
</evidence>
<comment type="subunit">
    <text evidence="9">Homodimer.</text>
</comment>
<comment type="caution">
    <text evidence="9">Lacks conserved residue(s) required for the propagation of feature annotation.</text>
</comment>
<evidence type="ECO:0000256" key="8">
    <source>
        <dbReference type="ARBA" id="ARBA00047386"/>
    </source>
</evidence>
<keyword evidence="7 9" id="KW-0460">Magnesium</keyword>
<evidence type="ECO:0000256" key="7">
    <source>
        <dbReference type="ARBA" id="ARBA00022842"/>
    </source>
</evidence>
<evidence type="ECO:0000256" key="3">
    <source>
        <dbReference type="ARBA" id="ARBA00022723"/>
    </source>
</evidence>
<dbReference type="PANTHER" id="PTHR43210">
    <property type="entry name" value="DETHIOBIOTIN SYNTHETASE"/>
    <property type="match status" value="1"/>
</dbReference>
<dbReference type="GO" id="GO:0005524">
    <property type="term" value="F:ATP binding"/>
    <property type="evidence" value="ECO:0007669"/>
    <property type="project" value="UniProtKB-UniRule"/>
</dbReference>
<dbReference type="InterPro" id="IPR027417">
    <property type="entry name" value="P-loop_NTPase"/>
</dbReference>
<evidence type="ECO:0000313" key="10">
    <source>
        <dbReference type="EMBL" id="SHH18009.1"/>
    </source>
</evidence>
<dbReference type="GO" id="GO:0004141">
    <property type="term" value="F:dethiobiotin synthase activity"/>
    <property type="evidence" value="ECO:0007669"/>
    <property type="project" value="UniProtKB-UniRule"/>
</dbReference>
<dbReference type="GO" id="GO:0000287">
    <property type="term" value="F:magnesium ion binding"/>
    <property type="evidence" value="ECO:0007669"/>
    <property type="project" value="UniProtKB-UniRule"/>
</dbReference>
<protein>
    <recommendedName>
        <fullName evidence="9">ATP-dependent dethiobiotin synthetase BioD</fullName>
        <ecNumber evidence="9">6.3.3.3</ecNumber>
    </recommendedName>
    <alternativeName>
        <fullName evidence="9">DTB synthetase</fullName>
        <shortName evidence="9">DTBS</shortName>
    </alternativeName>
    <alternativeName>
        <fullName evidence="9">Dethiobiotin synthase</fullName>
    </alternativeName>
</protein>
<feature type="binding site" evidence="9">
    <location>
        <position position="17"/>
    </location>
    <ligand>
        <name>Mg(2+)</name>
        <dbReference type="ChEBI" id="CHEBI:18420"/>
    </ligand>
</feature>
<dbReference type="FunFam" id="3.40.50.300:FF:000292">
    <property type="entry name" value="ATP-dependent dethiobiotin synthetase BioD"/>
    <property type="match status" value="1"/>
</dbReference>
<keyword evidence="4 9" id="KW-0547">Nucleotide-binding</keyword>
<feature type="active site" evidence="9">
    <location>
        <position position="38"/>
    </location>
</feature>
<dbReference type="STRING" id="1123350.SAMN02744040_01124"/>
<keyword evidence="6 9" id="KW-0067">ATP-binding</keyword>
<dbReference type="EMBL" id="FQXH01000009">
    <property type="protein sequence ID" value="SHH18009.1"/>
    <property type="molecule type" value="Genomic_DNA"/>
</dbReference>
<gene>
    <name evidence="9" type="primary">bioD</name>
    <name evidence="10" type="ORF">SAMN02744040_01124</name>
</gene>
<keyword evidence="3 9" id="KW-0479">Metal-binding</keyword>
<dbReference type="GO" id="GO:0009102">
    <property type="term" value="P:biotin biosynthetic process"/>
    <property type="evidence" value="ECO:0007669"/>
    <property type="project" value="UniProtKB-UniRule"/>
</dbReference>
<organism evidence="10 11">
    <name type="scientific">Tepidibacter thalassicus DSM 15285</name>
    <dbReference type="NCBI Taxonomy" id="1123350"/>
    <lineage>
        <taxon>Bacteria</taxon>
        <taxon>Bacillati</taxon>
        <taxon>Bacillota</taxon>
        <taxon>Clostridia</taxon>
        <taxon>Peptostreptococcales</taxon>
        <taxon>Peptostreptococcaceae</taxon>
        <taxon>Tepidibacter</taxon>
    </lineage>
</organism>
<keyword evidence="11" id="KW-1185">Reference proteome</keyword>
<dbReference type="GO" id="GO:0042803">
    <property type="term" value="F:protein homodimerization activity"/>
    <property type="evidence" value="ECO:0007669"/>
    <property type="project" value="UniProtKB-ARBA"/>
</dbReference>
<comment type="catalytic activity">
    <reaction evidence="8">
        <text>(7R,8S)-8-amino-7-(carboxyamino)nonanoate + ATP = (4R,5S)-dethiobiotin + ADP + phosphate + H(+)</text>
        <dbReference type="Rhea" id="RHEA:63684"/>
        <dbReference type="ChEBI" id="CHEBI:15378"/>
        <dbReference type="ChEBI" id="CHEBI:30616"/>
        <dbReference type="ChEBI" id="CHEBI:43474"/>
        <dbReference type="ChEBI" id="CHEBI:149470"/>
        <dbReference type="ChEBI" id="CHEBI:149473"/>
        <dbReference type="ChEBI" id="CHEBI:456216"/>
    </reaction>
</comment>
<dbReference type="UniPathway" id="UPA00078">
    <property type="reaction ID" value="UER00161"/>
</dbReference>
<keyword evidence="5 9" id="KW-0093">Biotin biosynthesis</keyword>
<keyword evidence="1 9" id="KW-0963">Cytoplasm</keyword>
<proteinExistence type="inferred from homology"/>
<comment type="function">
    <text evidence="9">Catalyzes a mechanistically unusual reaction, the ATP-dependent insertion of CO2 between the N7 and N8 nitrogen atoms of 7,8-diaminopelargonic acid (DAPA, also called 7,8-diammoniononanoate) to form a ureido ring.</text>
</comment>
<feature type="binding site" evidence="9">
    <location>
        <position position="42"/>
    </location>
    <ligand>
        <name>substrate</name>
    </ligand>
</feature>
<dbReference type="HAMAP" id="MF_00336">
    <property type="entry name" value="BioD"/>
    <property type="match status" value="1"/>
</dbReference>
<dbReference type="RefSeq" id="WP_072724477.1">
    <property type="nucleotide sequence ID" value="NZ_FQXH01000009.1"/>
</dbReference>
<feature type="binding site" evidence="9">
    <location>
        <position position="110"/>
    </location>
    <ligand>
        <name>Mg(2+)</name>
        <dbReference type="ChEBI" id="CHEBI:18420"/>
    </ligand>
</feature>
<feature type="binding site" evidence="9">
    <location>
        <begin position="171"/>
        <end position="172"/>
    </location>
    <ligand>
        <name>ATP</name>
        <dbReference type="ChEBI" id="CHEBI:30616"/>
    </ligand>
</feature>
<accession>A0A1M5QWC4</accession>
<evidence type="ECO:0000256" key="4">
    <source>
        <dbReference type="ARBA" id="ARBA00022741"/>
    </source>
</evidence>
<feature type="binding site" evidence="9">
    <location>
        <position position="49"/>
    </location>
    <ligand>
        <name>ATP</name>
        <dbReference type="ChEBI" id="CHEBI:30616"/>
    </ligand>
</feature>
<evidence type="ECO:0000256" key="9">
    <source>
        <dbReference type="HAMAP-Rule" id="MF_00336"/>
    </source>
</evidence>
<comment type="pathway">
    <text evidence="9">Cofactor biosynthesis; biotin biosynthesis; biotin from 7,8-diaminononanoate: step 1/2.</text>
</comment>
<dbReference type="PANTHER" id="PTHR43210:SF2">
    <property type="entry name" value="ATP-DEPENDENT DETHIOBIOTIN SYNTHETASE BIOD 2"/>
    <property type="match status" value="1"/>
</dbReference>